<dbReference type="Proteomes" id="UP001317742">
    <property type="component" value="Chromosome"/>
</dbReference>
<dbReference type="SUPFAM" id="SSF51215">
    <property type="entry name" value="Regulatory protein AraC"/>
    <property type="match status" value="1"/>
</dbReference>
<evidence type="ECO:0000256" key="2">
    <source>
        <dbReference type="ARBA" id="ARBA00023125"/>
    </source>
</evidence>
<evidence type="ECO:0000259" key="4">
    <source>
        <dbReference type="PROSITE" id="PS01124"/>
    </source>
</evidence>
<dbReference type="PANTHER" id="PTHR46796:SF2">
    <property type="entry name" value="TRANSCRIPTIONAL REGULATORY PROTEIN"/>
    <property type="match status" value="1"/>
</dbReference>
<name>A0ABN6S5K8_9BACT</name>
<dbReference type="InterPro" id="IPR018060">
    <property type="entry name" value="HTH_AraC"/>
</dbReference>
<dbReference type="InterPro" id="IPR020449">
    <property type="entry name" value="Tscrpt_reg_AraC-type_HTH"/>
</dbReference>
<dbReference type="RefSeq" id="WP_281760896.1">
    <property type="nucleotide sequence ID" value="NZ_AP026709.1"/>
</dbReference>
<dbReference type="Gene3D" id="1.10.10.60">
    <property type="entry name" value="Homeodomain-like"/>
    <property type="match status" value="1"/>
</dbReference>
<dbReference type="SMART" id="SM00342">
    <property type="entry name" value="HTH_ARAC"/>
    <property type="match status" value="1"/>
</dbReference>
<dbReference type="InterPro" id="IPR003313">
    <property type="entry name" value="AraC-bd"/>
</dbReference>
<accession>A0ABN6S5K8</accession>
<dbReference type="PANTHER" id="PTHR46796">
    <property type="entry name" value="HTH-TYPE TRANSCRIPTIONAL ACTIVATOR RHAS-RELATED"/>
    <property type="match status" value="1"/>
</dbReference>
<dbReference type="InterPro" id="IPR009057">
    <property type="entry name" value="Homeodomain-like_sf"/>
</dbReference>
<gene>
    <name evidence="5" type="ORF">SYK_27590</name>
</gene>
<dbReference type="Pfam" id="PF02311">
    <property type="entry name" value="AraC_binding"/>
    <property type="match status" value="1"/>
</dbReference>
<proteinExistence type="predicted"/>
<evidence type="ECO:0000256" key="1">
    <source>
        <dbReference type="ARBA" id="ARBA00023015"/>
    </source>
</evidence>
<dbReference type="PROSITE" id="PS01124">
    <property type="entry name" value="HTH_ARAC_FAMILY_2"/>
    <property type="match status" value="1"/>
</dbReference>
<dbReference type="InterPro" id="IPR014710">
    <property type="entry name" value="RmlC-like_jellyroll"/>
</dbReference>
<protein>
    <submittedName>
        <fullName evidence="5">AraC family transcriptional regulator</fullName>
    </submittedName>
</protein>
<dbReference type="Gene3D" id="2.60.120.10">
    <property type="entry name" value="Jelly Rolls"/>
    <property type="match status" value="1"/>
</dbReference>
<reference evidence="5 6" key="1">
    <citation type="submission" date="2022-08" db="EMBL/GenBank/DDBJ databases">
        <title>Genome Sequence of the sulphate-reducing bacterium, Pseudodesulfovibrio sp. SYK.</title>
        <authorList>
            <person name="Kondo R."/>
            <person name="Kataoka T."/>
        </authorList>
    </citation>
    <scope>NUCLEOTIDE SEQUENCE [LARGE SCALE GENOMIC DNA]</scope>
    <source>
        <strain evidence="5 6">SYK</strain>
    </source>
</reference>
<dbReference type="InterPro" id="IPR050204">
    <property type="entry name" value="AraC_XylS_family_regulators"/>
</dbReference>
<dbReference type="InterPro" id="IPR037923">
    <property type="entry name" value="HTH-like"/>
</dbReference>
<evidence type="ECO:0000313" key="5">
    <source>
        <dbReference type="EMBL" id="BDQ38399.1"/>
    </source>
</evidence>
<feature type="domain" description="HTH araC/xylS-type" evidence="4">
    <location>
        <begin position="177"/>
        <end position="274"/>
    </location>
</feature>
<organism evidence="5 6">
    <name type="scientific">Pseudodesulfovibrio nedwellii</name>
    <dbReference type="NCBI Taxonomy" id="2973072"/>
    <lineage>
        <taxon>Bacteria</taxon>
        <taxon>Pseudomonadati</taxon>
        <taxon>Thermodesulfobacteriota</taxon>
        <taxon>Desulfovibrionia</taxon>
        <taxon>Desulfovibrionales</taxon>
        <taxon>Desulfovibrionaceae</taxon>
    </lineage>
</organism>
<evidence type="ECO:0000256" key="3">
    <source>
        <dbReference type="ARBA" id="ARBA00023163"/>
    </source>
</evidence>
<dbReference type="Pfam" id="PF12833">
    <property type="entry name" value="HTH_18"/>
    <property type="match status" value="1"/>
</dbReference>
<evidence type="ECO:0000313" key="6">
    <source>
        <dbReference type="Proteomes" id="UP001317742"/>
    </source>
</evidence>
<keyword evidence="3" id="KW-0804">Transcription</keyword>
<sequence>MGKTPTNTDVRFWRAPDLPGVEVRYSSYNEEAFRKHTHVAYSIGLIETGRTTFTLNGEAFHAGAGQLVLIEPEVVHVCNPDLDSRMTYRMFYVESSWLEAVGAEMFGREIRPPSFPLPVVDDPELVAHWRDLHEVIISDGECLEKESLLVEGLADLLSRHAECGDVQVLVGQGDAILAVKNHLAENLAEKVSLDALSEVAHVSRYHLLRTFQDAVGLSPHAYQNQLRVDLGKKLLAENLSISHVAVEAGFVDQSHFSRVFKQYTGATPQQYQAGVGIRS</sequence>
<keyword evidence="6" id="KW-1185">Reference proteome</keyword>
<dbReference type="PRINTS" id="PR00032">
    <property type="entry name" value="HTHARAC"/>
</dbReference>
<dbReference type="SUPFAM" id="SSF46689">
    <property type="entry name" value="Homeodomain-like"/>
    <property type="match status" value="2"/>
</dbReference>
<dbReference type="EMBL" id="AP026709">
    <property type="protein sequence ID" value="BDQ38399.1"/>
    <property type="molecule type" value="Genomic_DNA"/>
</dbReference>
<keyword evidence="2" id="KW-0238">DNA-binding</keyword>
<keyword evidence="1" id="KW-0805">Transcription regulation</keyword>